<protein>
    <submittedName>
        <fullName evidence="2">Nucleotidyltransferase domain-containing protein</fullName>
    </submittedName>
</protein>
<evidence type="ECO:0000313" key="2">
    <source>
        <dbReference type="EMBL" id="GAA4516472.1"/>
    </source>
</evidence>
<dbReference type="EMBL" id="BAABHF010000054">
    <property type="protein sequence ID" value="GAA4516472.1"/>
    <property type="molecule type" value="Genomic_DNA"/>
</dbReference>
<dbReference type="Proteomes" id="UP001500503">
    <property type="component" value="Unassembled WGS sequence"/>
</dbReference>
<accession>A0ABP8R2H9</accession>
<sequence length="243" mass="26300">MRDDEFLTHVGERLAGLPRVQAVALGGSRAAGTHRPDSDWDLAVYYRGDFQPDDLRALGWEGRASEVGGWGGGVFNGGAWLRIDGRKVDVHYRDLDDVEHRLAEAREGRFAVEWLLFHLAGVPTYIVVAELAGNRVLHGTLPRPEYPRALRDSAPGRWRADARLTLDHARGAHAVKGHVAETAGAIATAAHQAAHAVLAERGEWVTNEKTLLDRAGLRGVDAILAAVAEEPVKAVDAAVRLVG</sequence>
<name>A0ABP8R2H9_9ACTN</name>
<dbReference type="SUPFAM" id="SSF81301">
    <property type="entry name" value="Nucleotidyltransferase"/>
    <property type="match status" value="1"/>
</dbReference>
<dbReference type="CDD" id="cd05403">
    <property type="entry name" value="NT_KNTase_like"/>
    <property type="match status" value="1"/>
</dbReference>
<dbReference type="InterPro" id="IPR002934">
    <property type="entry name" value="Polymerase_NTP_transf_dom"/>
</dbReference>
<keyword evidence="3" id="KW-1185">Reference proteome</keyword>
<reference evidence="3" key="1">
    <citation type="journal article" date="2019" name="Int. J. Syst. Evol. Microbiol.">
        <title>The Global Catalogue of Microorganisms (GCM) 10K type strain sequencing project: providing services to taxonomists for standard genome sequencing and annotation.</title>
        <authorList>
            <consortium name="The Broad Institute Genomics Platform"/>
            <consortium name="The Broad Institute Genome Sequencing Center for Infectious Disease"/>
            <person name="Wu L."/>
            <person name="Ma J."/>
        </authorList>
    </citation>
    <scope>NUCLEOTIDE SEQUENCE [LARGE SCALE GENOMIC DNA]</scope>
    <source>
        <strain evidence="3">JCM 17933</strain>
    </source>
</reference>
<comment type="caution">
    <text evidence="2">The sequence shown here is derived from an EMBL/GenBank/DDBJ whole genome shotgun (WGS) entry which is preliminary data.</text>
</comment>
<feature type="domain" description="Polymerase nucleotidyl transferase" evidence="1">
    <location>
        <begin position="18"/>
        <end position="57"/>
    </location>
</feature>
<proteinExistence type="predicted"/>
<dbReference type="InterPro" id="IPR043519">
    <property type="entry name" value="NT_sf"/>
</dbReference>
<dbReference type="RefSeq" id="WP_345474320.1">
    <property type="nucleotide sequence ID" value="NZ_BAABHF010000054.1"/>
</dbReference>
<organism evidence="2 3">
    <name type="scientific">Actinoallomurus oryzae</name>
    <dbReference type="NCBI Taxonomy" id="502180"/>
    <lineage>
        <taxon>Bacteria</taxon>
        <taxon>Bacillati</taxon>
        <taxon>Actinomycetota</taxon>
        <taxon>Actinomycetes</taxon>
        <taxon>Streptosporangiales</taxon>
        <taxon>Thermomonosporaceae</taxon>
        <taxon>Actinoallomurus</taxon>
    </lineage>
</organism>
<dbReference type="Gene3D" id="3.30.460.10">
    <property type="entry name" value="Beta Polymerase, domain 2"/>
    <property type="match status" value="1"/>
</dbReference>
<evidence type="ECO:0000259" key="1">
    <source>
        <dbReference type="Pfam" id="PF01909"/>
    </source>
</evidence>
<dbReference type="Pfam" id="PF01909">
    <property type="entry name" value="NTP_transf_2"/>
    <property type="match status" value="1"/>
</dbReference>
<evidence type="ECO:0000313" key="3">
    <source>
        <dbReference type="Proteomes" id="UP001500503"/>
    </source>
</evidence>
<gene>
    <name evidence="2" type="ORF">GCM10023191_087490</name>
</gene>